<evidence type="ECO:0000259" key="1">
    <source>
        <dbReference type="Pfam" id="PF00535"/>
    </source>
</evidence>
<dbReference type="EMBL" id="JAOTIF010000013">
    <property type="protein sequence ID" value="MCU7550620.1"/>
    <property type="molecule type" value="Genomic_DNA"/>
</dbReference>
<evidence type="ECO:0000313" key="3">
    <source>
        <dbReference type="Proteomes" id="UP001155483"/>
    </source>
</evidence>
<keyword evidence="2" id="KW-0808">Transferase</keyword>
<sequence length="347" mass="40158">MTCSSIQMNERIPPIPPVIHPVSTQDERPFWSVMIPTYNCINYLERTLRSVLIQDPGLERMHIEVVDDCSTDGNVEALIKDIGKGRISYYRQPKNVGSLRNFETCLNRSKGYWVHLLHGDDMIKTGFYSEVESLINQFPDVGSAITSFCAINEDGHESKPLNAYLKKKPGVLDNWLYKIASAQRVQPPCVVVKREVYEKLGGFFGVEYGEDWEMWIRIAAHYPVAFSPACLAMYRTRKLNISNQSIISEQNYIDLLKVIDISQKYLPERKRKDVRKKALQNFSISYARSSYRIYKEDHKNAVSFILAKQALKMNKNIRSFYWIIRLLSSYFKNFILSKRVAKTLKGT</sequence>
<dbReference type="InterPro" id="IPR029044">
    <property type="entry name" value="Nucleotide-diphossugar_trans"/>
</dbReference>
<evidence type="ECO:0000313" key="2">
    <source>
        <dbReference type="EMBL" id="MCU7550620.1"/>
    </source>
</evidence>
<proteinExistence type="predicted"/>
<dbReference type="PANTHER" id="PTHR43685:SF2">
    <property type="entry name" value="GLYCOSYLTRANSFERASE 2-LIKE DOMAIN-CONTAINING PROTEIN"/>
    <property type="match status" value="1"/>
</dbReference>
<reference evidence="2" key="1">
    <citation type="submission" date="2022-09" db="EMBL/GenBank/DDBJ databases">
        <authorList>
            <person name="Yuan C."/>
            <person name="Ke Z."/>
        </authorList>
    </citation>
    <scope>NUCLEOTIDE SEQUENCE</scope>
    <source>
        <strain evidence="2">LB-8</strain>
    </source>
</reference>
<dbReference type="InterPro" id="IPR050834">
    <property type="entry name" value="Glycosyltransf_2"/>
</dbReference>
<name>A0A9X2XX06_9BACT</name>
<dbReference type="RefSeq" id="WP_279298060.1">
    <property type="nucleotide sequence ID" value="NZ_JAOTIF010000013.1"/>
</dbReference>
<dbReference type="EC" id="2.4.-.-" evidence="2"/>
<comment type="caution">
    <text evidence="2">The sequence shown here is derived from an EMBL/GenBank/DDBJ whole genome shotgun (WGS) entry which is preliminary data.</text>
</comment>
<keyword evidence="3" id="KW-1185">Reference proteome</keyword>
<accession>A0A9X2XX06</accession>
<dbReference type="SUPFAM" id="SSF53448">
    <property type="entry name" value="Nucleotide-diphospho-sugar transferases"/>
    <property type="match status" value="1"/>
</dbReference>
<dbReference type="Pfam" id="PF00535">
    <property type="entry name" value="Glycos_transf_2"/>
    <property type="match status" value="1"/>
</dbReference>
<dbReference type="AlphaFoldDB" id="A0A9X2XX06"/>
<protein>
    <submittedName>
        <fullName evidence="2">Glycosyltransferase</fullName>
        <ecNumber evidence="2">2.4.-.-</ecNumber>
    </submittedName>
</protein>
<organism evidence="2 3">
    <name type="scientific">Paraflavisolibacter caeni</name>
    <dbReference type="NCBI Taxonomy" id="2982496"/>
    <lineage>
        <taxon>Bacteria</taxon>
        <taxon>Pseudomonadati</taxon>
        <taxon>Bacteroidota</taxon>
        <taxon>Chitinophagia</taxon>
        <taxon>Chitinophagales</taxon>
        <taxon>Chitinophagaceae</taxon>
        <taxon>Paraflavisolibacter</taxon>
    </lineage>
</organism>
<gene>
    <name evidence="2" type="ORF">OCK74_15990</name>
</gene>
<dbReference type="Gene3D" id="3.90.550.10">
    <property type="entry name" value="Spore Coat Polysaccharide Biosynthesis Protein SpsA, Chain A"/>
    <property type="match status" value="1"/>
</dbReference>
<keyword evidence="2" id="KW-0328">Glycosyltransferase</keyword>
<dbReference type="Proteomes" id="UP001155483">
    <property type="component" value="Unassembled WGS sequence"/>
</dbReference>
<feature type="domain" description="Glycosyltransferase 2-like" evidence="1">
    <location>
        <begin position="32"/>
        <end position="200"/>
    </location>
</feature>
<dbReference type="PANTHER" id="PTHR43685">
    <property type="entry name" value="GLYCOSYLTRANSFERASE"/>
    <property type="match status" value="1"/>
</dbReference>
<dbReference type="InterPro" id="IPR001173">
    <property type="entry name" value="Glyco_trans_2-like"/>
</dbReference>
<dbReference type="GO" id="GO:0016757">
    <property type="term" value="F:glycosyltransferase activity"/>
    <property type="evidence" value="ECO:0007669"/>
    <property type="project" value="UniProtKB-KW"/>
</dbReference>
<reference evidence="2" key="2">
    <citation type="submission" date="2023-04" db="EMBL/GenBank/DDBJ databases">
        <title>Paracnuella aquatica gen. nov., sp. nov., a member of the family Chitinophagaceae isolated from a hot spring.</title>
        <authorList>
            <person name="Wang C."/>
        </authorList>
    </citation>
    <scope>NUCLEOTIDE SEQUENCE</scope>
    <source>
        <strain evidence="2">LB-8</strain>
    </source>
</reference>